<dbReference type="EMBL" id="JAMYWD010000011">
    <property type="protein sequence ID" value="KAJ4954398.1"/>
    <property type="molecule type" value="Genomic_DNA"/>
</dbReference>
<keyword evidence="3" id="KW-1185">Reference proteome</keyword>
<dbReference type="InterPro" id="IPR036047">
    <property type="entry name" value="F-box-like_dom_sf"/>
</dbReference>
<reference evidence="2" key="1">
    <citation type="journal article" date="2023" name="Plant J.">
        <title>The genome of the king protea, Protea cynaroides.</title>
        <authorList>
            <person name="Chang J."/>
            <person name="Duong T.A."/>
            <person name="Schoeman C."/>
            <person name="Ma X."/>
            <person name="Roodt D."/>
            <person name="Barker N."/>
            <person name="Li Z."/>
            <person name="Van de Peer Y."/>
            <person name="Mizrachi E."/>
        </authorList>
    </citation>
    <scope>NUCLEOTIDE SEQUENCE</scope>
    <source>
        <tissue evidence="2">Young leaves</tissue>
    </source>
</reference>
<organism evidence="2 3">
    <name type="scientific">Protea cynaroides</name>
    <dbReference type="NCBI Taxonomy" id="273540"/>
    <lineage>
        <taxon>Eukaryota</taxon>
        <taxon>Viridiplantae</taxon>
        <taxon>Streptophyta</taxon>
        <taxon>Embryophyta</taxon>
        <taxon>Tracheophyta</taxon>
        <taxon>Spermatophyta</taxon>
        <taxon>Magnoliopsida</taxon>
        <taxon>Proteales</taxon>
        <taxon>Proteaceae</taxon>
        <taxon>Protea</taxon>
    </lineage>
</organism>
<dbReference type="PANTHER" id="PTHR39741:SF2">
    <property type="entry name" value="F-BOX DOMAIN-CONTAINING PROTEIN"/>
    <property type="match status" value="1"/>
</dbReference>
<evidence type="ECO:0000313" key="2">
    <source>
        <dbReference type="EMBL" id="KAJ4954398.1"/>
    </source>
</evidence>
<protein>
    <recommendedName>
        <fullName evidence="1">F-box domain-containing protein</fullName>
    </recommendedName>
</protein>
<accession>A0A9Q0GXF9</accession>
<comment type="caution">
    <text evidence="2">The sequence shown here is derived from an EMBL/GenBank/DDBJ whole genome shotgun (WGS) entry which is preliminary data.</text>
</comment>
<name>A0A9Q0GXF9_9MAGN</name>
<sequence>MDKCSDFLPWLGLDASMQILMNFDDPADLVRASAVSRAWREFVIANGFCKNLCLRMFPEISKVAHVIEVNNMIEPLDIGSHSSLEWGSLKRDHRVYAHLAHSFTSFRRKDCILKAISASSTDNYPEESIDNTLQPSDRIEQRPSYWSSKGQSNPAMPETLTYRLASRLCVISEISIQPFQAFFQFGYPIYSAKAVRFRMGYLKEPLEAGSDHVDKYSTDHGYIEDNFISTYVSPEYPMAQENSLQKYELPEPVLCIGGILQVDLLGRVQRQQMDGLFYICVSHVKVVGRPLLPTFDVEFLDRREKFGKWILKYNPQAGCCMPLARSSEDETSVPSHFRVFRLRQRGARGWEQQMIINTLLGNVAVVGDYDSDEEVVV</sequence>
<dbReference type="InterPro" id="IPR001810">
    <property type="entry name" value="F-box_dom"/>
</dbReference>
<feature type="domain" description="F-box" evidence="1">
    <location>
        <begin position="17"/>
        <end position="54"/>
    </location>
</feature>
<proteinExistence type="predicted"/>
<dbReference type="Proteomes" id="UP001141806">
    <property type="component" value="Unassembled WGS sequence"/>
</dbReference>
<dbReference type="Pfam" id="PF12937">
    <property type="entry name" value="F-box-like"/>
    <property type="match status" value="1"/>
</dbReference>
<evidence type="ECO:0000313" key="3">
    <source>
        <dbReference type="Proteomes" id="UP001141806"/>
    </source>
</evidence>
<gene>
    <name evidence="2" type="ORF">NE237_011181</name>
</gene>
<evidence type="ECO:0000259" key="1">
    <source>
        <dbReference type="Pfam" id="PF12937"/>
    </source>
</evidence>
<dbReference type="AlphaFoldDB" id="A0A9Q0GXF9"/>
<dbReference type="SUPFAM" id="SSF81383">
    <property type="entry name" value="F-box domain"/>
    <property type="match status" value="1"/>
</dbReference>
<dbReference type="PANTHER" id="PTHR39741">
    <property type="entry name" value="F-BOX DOMAIN CONTAINING PROTEIN, EXPRESSED"/>
    <property type="match status" value="1"/>
</dbReference>
<dbReference type="OrthoDB" id="63379at2759"/>
<dbReference type="InterPro" id="IPR055336">
    <property type="entry name" value="At4g00755-like"/>
</dbReference>